<dbReference type="EMBL" id="CP003924">
    <property type="protein sequence ID" value="AGS34988.1"/>
    <property type="molecule type" value="Genomic_DNA"/>
</dbReference>
<feature type="transmembrane region" description="Helical" evidence="1">
    <location>
        <begin position="369"/>
        <end position="392"/>
    </location>
</feature>
<dbReference type="AlphaFoldDB" id="S5TJW4"/>
<dbReference type="OrthoDB" id="2388539at2"/>
<keyword evidence="4" id="KW-1185">Reference proteome</keyword>
<dbReference type="InterPro" id="IPR007349">
    <property type="entry name" value="DUF418"/>
</dbReference>
<evidence type="ECO:0000313" key="4">
    <source>
        <dbReference type="Proteomes" id="UP000015388"/>
    </source>
</evidence>
<dbReference type="PATRIC" id="fig|1224163.3.peg.1521"/>
<feature type="transmembrane region" description="Helical" evidence="1">
    <location>
        <begin position="344"/>
        <end position="363"/>
    </location>
</feature>
<name>S5TJW4_9CORY</name>
<dbReference type="eggNOG" id="COG2311">
    <property type="taxonomic scope" value="Bacteria"/>
</dbReference>
<keyword evidence="1" id="KW-1133">Transmembrane helix</keyword>
<feature type="transmembrane region" description="Helical" evidence="1">
    <location>
        <begin position="135"/>
        <end position="152"/>
    </location>
</feature>
<dbReference type="PANTHER" id="PTHR30590:SF2">
    <property type="entry name" value="INNER MEMBRANE PROTEIN"/>
    <property type="match status" value="1"/>
</dbReference>
<reference evidence="3 4" key="1">
    <citation type="submission" date="2012-11" db="EMBL/GenBank/DDBJ databases">
        <title>The complete genome sequence of Corynebacterium maris Coryn-1 (=DSM 45190).</title>
        <authorList>
            <person name="Schaffert L."/>
            <person name="Albersmeier A."/>
            <person name="Kalinowski J."/>
            <person name="Ruckert C."/>
        </authorList>
    </citation>
    <scope>NUCLEOTIDE SEQUENCE [LARGE SCALE GENOMIC DNA]</scope>
    <source>
        <strain evidence="4">Coryn-1</strain>
    </source>
</reference>
<dbReference type="STRING" id="1224163.B841_07575"/>
<dbReference type="PANTHER" id="PTHR30590">
    <property type="entry name" value="INNER MEMBRANE PROTEIN"/>
    <property type="match status" value="1"/>
</dbReference>
<feature type="transmembrane region" description="Helical" evidence="1">
    <location>
        <begin position="285"/>
        <end position="309"/>
    </location>
</feature>
<evidence type="ECO:0000313" key="3">
    <source>
        <dbReference type="EMBL" id="AGS34988.1"/>
    </source>
</evidence>
<feature type="transmembrane region" description="Helical" evidence="1">
    <location>
        <begin position="159"/>
        <end position="182"/>
    </location>
</feature>
<feature type="transmembrane region" description="Helical" evidence="1">
    <location>
        <begin position="111"/>
        <end position="129"/>
    </location>
</feature>
<gene>
    <name evidence="3" type="ORF">B841_07575</name>
</gene>
<feature type="transmembrane region" description="Helical" evidence="1">
    <location>
        <begin position="24"/>
        <end position="44"/>
    </location>
</feature>
<evidence type="ECO:0000259" key="2">
    <source>
        <dbReference type="Pfam" id="PF04235"/>
    </source>
</evidence>
<keyword evidence="1" id="KW-0472">Membrane</keyword>
<dbReference type="InterPro" id="IPR052529">
    <property type="entry name" value="Bact_Transport_Assoc"/>
</dbReference>
<dbReference type="HOGENOM" id="CLU_039610_1_0_11"/>
<feature type="transmembrane region" description="Helical" evidence="1">
    <location>
        <begin position="253"/>
        <end position="273"/>
    </location>
</feature>
<dbReference type="Proteomes" id="UP000015388">
    <property type="component" value="Chromosome"/>
</dbReference>
<evidence type="ECO:0000256" key="1">
    <source>
        <dbReference type="SAM" id="Phobius"/>
    </source>
</evidence>
<organism evidence="3 4">
    <name type="scientific">Corynebacterium maris DSM 45190</name>
    <dbReference type="NCBI Taxonomy" id="1224163"/>
    <lineage>
        <taxon>Bacteria</taxon>
        <taxon>Bacillati</taxon>
        <taxon>Actinomycetota</taxon>
        <taxon>Actinomycetes</taxon>
        <taxon>Mycobacteriales</taxon>
        <taxon>Corynebacteriaceae</taxon>
        <taxon>Corynebacterium</taxon>
    </lineage>
</organism>
<feature type="domain" description="DUF418" evidence="2">
    <location>
        <begin position="237"/>
        <end position="411"/>
    </location>
</feature>
<feature type="transmembrane region" description="Helical" evidence="1">
    <location>
        <begin position="80"/>
        <end position="99"/>
    </location>
</feature>
<dbReference type="KEGG" id="cmd:B841_07575"/>
<proteinExistence type="predicted"/>
<sequence length="433" mass="46463">MADDTTSRAAARTAVRTRILAPDVARGLALLSIGWANLSTAWALSDTDAPGAYFGGVVDGSLLDQLFVVLSAMFAHVRGLPMFTVLLGFGVGLITMSLSRRMYPPKHARRALLRRYGFLALFGAVHLVLLFYGDIMLQYGALAMTVALMITLRDKTLLWIGGVLLGLSTLVGLAGAVATMVIDLGDMAGAGAGAWMPDFSGYAHYLGFNASMLAVVVFSLPATAMSLLPLVILGFVAARRGVHRNPRAYVRHLWAWVWVAVAIIVLVGLPWGLSSIGVLPAAWEPLFAGINAAVGYWTGPGIAAAVLLACQPLQEKIQAAQEKGEVFRPAWPLRVVAALGKRSMSAYILQSILFLILVLPFTLDLADGLGAAGYFLIAFGVWVVSLLGAWLLEAAAQPGPFERVHRRLSYGTSGLQDPWVPEEHRWAEQRQSS</sequence>
<dbReference type="Pfam" id="PF04235">
    <property type="entry name" value="DUF418"/>
    <property type="match status" value="1"/>
</dbReference>
<keyword evidence="1" id="KW-0812">Transmembrane</keyword>
<dbReference type="RefSeq" id="WP_020934921.1">
    <property type="nucleotide sequence ID" value="NC_021915.1"/>
</dbReference>
<accession>S5TJW4</accession>
<feature type="transmembrane region" description="Helical" evidence="1">
    <location>
        <begin position="202"/>
        <end position="232"/>
    </location>
</feature>
<protein>
    <recommendedName>
        <fullName evidence="2">DUF418 domain-containing protein</fullName>
    </recommendedName>
</protein>